<dbReference type="AlphaFoldDB" id="A1ZTB2"/>
<dbReference type="InterPro" id="IPR049874">
    <property type="entry name" value="ROK_cs"/>
</dbReference>
<dbReference type="PROSITE" id="PS01125">
    <property type="entry name" value="ROK"/>
    <property type="match status" value="1"/>
</dbReference>
<gene>
    <name evidence="2" type="ORF">M23134_04612</name>
</gene>
<dbReference type="InterPro" id="IPR043129">
    <property type="entry name" value="ATPase_NBD"/>
</dbReference>
<dbReference type="EMBL" id="AAWS01000035">
    <property type="protein sequence ID" value="EAY26334.1"/>
    <property type="molecule type" value="Genomic_DNA"/>
</dbReference>
<dbReference type="PANTHER" id="PTHR18964">
    <property type="entry name" value="ROK (REPRESSOR, ORF, KINASE) FAMILY"/>
    <property type="match status" value="1"/>
</dbReference>
<dbReference type="Pfam" id="PF00480">
    <property type="entry name" value="ROK"/>
    <property type="match status" value="1"/>
</dbReference>
<dbReference type="eggNOG" id="COG1940">
    <property type="taxonomic scope" value="Bacteria"/>
</dbReference>
<dbReference type="OrthoDB" id="9810372at2"/>
<proteinExistence type="inferred from homology"/>
<dbReference type="Proteomes" id="UP000004095">
    <property type="component" value="Unassembled WGS sequence"/>
</dbReference>
<dbReference type="RefSeq" id="WP_002701097.1">
    <property type="nucleotide sequence ID" value="NZ_AAWS01000035.1"/>
</dbReference>
<comment type="caution">
    <text evidence="2">The sequence shown here is derived from an EMBL/GenBank/DDBJ whole genome shotgun (WGS) entry which is preliminary data.</text>
</comment>
<comment type="similarity">
    <text evidence="1">Belongs to the ROK (NagC/XylR) family.</text>
</comment>
<accession>A1ZTB2</accession>
<dbReference type="InterPro" id="IPR000600">
    <property type="entry name" value="ROK"/>
</dbReference>
<dbReference type="PANTHER" id="PTHR18964:SF149">
    <property type="entry name" value="BIFUNCTIONAL UDP-N-ACETYLGLUCOSAMINE 2-EPIMERASE_N-ACETYLMANNOSAMINE KINASE"/>
    <property type="match status" value="1"/>
</dbReference>
<name>A1ZTB2_MICM2</name>
<sequence>MAKTLWGIDMGGTKIELAVLKSADDPEVIIRKRIPTESEQGYEHVITRIGKLVNDVAEELGQKPETIGMGTPGIIDPESQTLKNSNTVSLNGKPFAKDLEQTLQIPMVMANDANCFAIAEANMGAVQQHLPDANTVFGVIMGTGVGGGIVVNRQVLTGRHGIAGEWGHNFLDESGGKCYCGRVGCVETMISGPASERYYAKVAGQKKPMVDIVQAHKEGTDQYATETIQRLTHFFGKAIANVINILDPDAIVLGGGLGNIEALYSEGVEAVKPYLFNHRLDTLFLKPALGDSAGVFGAAMLTVK</sequence>
<evidence type="ECO:0000256" key="1">
    <source>
        <dbReference type="ARBA" id="ARBA00006479"/>
    </source>
</evidence>
<reference evidence="2 3" key="1">
    <citation type="submission" date="2007-01" db="EMBL/GenBank/DDBJ databases">
        <authorList>
            <person name="Haygood M."/>
            <person name="Podell S."/>
            <person name="Anderson C."/>
            <person name="Hopkinson B."/>
            <person name="Roe K."/>
            <person name="Barbeau K."/>
            <person name="Gaasterland T."/>
            <person name="Ferriera S."/>
            <person name="Johnson J."/>
            <person name="Kravitz S."/>
            <person name="Beeson K."/>
            <person name="Sutton G."/>
            <person name="Rogers Y.-H."/>
            <person name="Friedman R."/>
            <person name="Frazier M."/>
            <person name="Venter J.C."/>
        </authorList>
    </citation>
    <scope>NUCLEOTIDE SEQUENCE [LARGE SCALE GENOMIC DNA]</scope>
    <source>
        <strain evidence="2 3">ATCC 23134</strain>
    </source>
</reference>
<organism evidence="2 3">
    <name type="scientific">Microscilla marina ATCC 23134</name>
    <dbReference type="NCBI Taxonomy" id="313606"/>
    <lineage>
        <taxon>Bacteria</taxon>
        <taxon>Pseudomonadati</taxon>
        <taxon>Bacteroidota</taxon>
        <taxon>Cytophagia</taxon>
        <taxon>Cytophagales</taxon>
        <taxon>Microscillaceae</taxon>
        <taxon>Microscilla</taxon>
    </lineage>
</organism>
<dbReference type="Gene3D" id="3.30.420.40">
    <property type="match status" value="2"/>
</dbReference>
<evidence type="ECO:0000313" key="3">
    <source>
        <dbReference type="Proteomes" id="UP000004095"/>
    </source>
</evidence>
<dbReference type="SUPFAM" id="SSF53067">
    <property type="entry name" value="Actin-like ATPase domain"/>
    <property type="match status" value="1"/>
</dbReference>
<evidence type="ECO:0000313" key="2">
    <source>
        <dbReference type="EMBL" id="EAY26334.1"/>
    </source>
</evidence>
<keyword evidence="3" id="KW-1185">Reference proteome</keyword>
<protein>
    <submittedName>
        <fullName evidence="2">ROK</fullName>
    </submittedName>
</protein>